<organism evidence="1 2">
    <name type="scientific">Olivibacter ginsenosidimutans</name>
    <dbReference type="NCBI Taxonomy" id="1176537"/>
    <lineage>
        <taxon>Bacteria</taxon>
        <taxon>Pseudomonadati</taxon>
        <taxon>Bacteroidota</taxon>
        <taxon>Sphingobacteriia</taxon>
        <taxon>Sphingobacteriales</taxon>
        <taxon>Sphingobacteriaceae</taxon>
        <taxon>Olivibacter</taxon>
    </lineage>
</organism>
<name>A0ABP9BQD3_9SPHI</name>
<protein>
    <submittedName>
        <fullName evidence="1">Uncharacterized protein</fullName>
    </submittedName>
</protein>
<reference evidence="2" key="1">
    <citation type="journal article" date="2019" name="Int. J. Syst. Evol. Microbiol.">
        <title>The Global Catalogue of Microorganisms (GCM) 10K type strain sequencing project: providing services to taxonomists for standard genome sequencing and annotation.</title>
        <authorList>
            <consortium name="The Broad Institute Genomics Platform"/>
            <consortium name="The Broad Institute Genome Sequencing Center for Infectious Disease"/>
            <person name="Wu L."/>
            <person name="Ma J."/>
        </authorList>
    </citation>
    <scope>NUCLEOTIDE SEQUENCE [LARGE SCALE GENOMIC DNA]</scope>
    <source>
        <strain evidence="2">JCM 18200</strain>
    </source>
</reference>
<dbReference type="Proteomes" id="UP001501411">
    <property type="component" value="Unassembled WGS sequence"/>
</dbReference>
<sequence>MNKKFFLLVIWMFLTINTFAQKIFVWCPPNAEIGPVNDKLKGLNINIVIADFRKIVDTTHVECTSEDLITTIAQTITTAYPAAIINILDTNQFKTQAEKQKVTIRIAITAYHSASGNDASDAIGKPEENFSWGVLPKNKWNSVAGFNVVIEDYRSENLKKLTRNIANIVSRPNIGGSLTAKKALFEAYKEANRELLYFIESTLQ</sequence>
<dbReference type="RefSeq" id="WP_345232417.1">
    <property type="nucleotide sequence ID" value="NZ_BAABIQ010000039.1"/>
</dbReference>
<gene>
    <name evidence="1" type="ORF">GCM10023231_27910</name>
</gene>
<dbReference type="EMBL" id="BAABIQ010000039">
    <property type="protein sequence ID" value="GAA4797731.1"/>
    <property type="molecule type" value="Genomic_DNA"/>
</dbReference>
<keyword evidence="2" id="KW-1185">Reference proteome</keyword>
<accession>A0ABP9BQD3</accession>
<comment type="caution">
    <text evidence="1">The sequence shown here is derived from an EMBL/GenBank/DDBJ whole genome shotgun (WGS) entry which is preliminary data.</text>
</comment>
<evidence type="ECO:0000313" key="1">
    <source>
        <dbReference type="EMBL" id="GAA4797731.1"/>
    </source>
</evidence>
<proteinExistence type="predicted"/>
<evidence type="ECO:0000313" key="2">
    <source>
        <dbReference type="Proteomes" id="UP001501411"/>
    </source>
</evidence>